<feature type="region of interest" description="Disordered" evidence="1">
    <location>
        <begin position="129"/>
        <end position="171"/>
    </location>
</feature>
<protein>
    <recommendedName>
        <fullName evidence="4">Pyridoxamine 5'-phosphate oxidase putative domain-containing protein</fullName>
    </recommendedName>
</protein>
<evidence type="ECO:0000313" key="3">
    <source>
        <dbReference type="Proteomes" id="UP000070620"/>
    </source>
</evidence>
<dbReference type="Proteomes" id="UP000070620">
    <property type="component" value="Unassembled WGS sequence"/>
</dbReference>
<name>A0A136PZ84_9ACTN</name>
<keyword evidence="3" id="KW-1185">Reference proteome</keyword>
<reference evidence="2 3" key="1">
    <citation type="submission" date="2016-01" db="EMBL/GenBank/DDBJ databases">
        <title>Whole genome sequence and analysis of Micromonospora rosaria DSM 803, which can produce antibacterial substance rosamicin.</title>
        <authorList>
            <person name="Yang H."/>
            <person name="He X."/>
            <person name="Zhu D."/>
        </authorList>
    </citation>
    <scope>NUCLEOTIDE SEQUENCE [LARGE SCALE GENOMIC DNA]</scope>
    <source>
        <strain evidence="2 3">DSM 803</strain>
    </source>
</reference>
<gene>
    <name evidence="2" type="ORF">AWW66_00810</name>
</gene>
<organism evidence="2 3">
    <name type="scientific">Micromonospora rosaria</name>
    <dbReference type="NCBI Taxonomy" id="47874"/>
    <lineage>
        <taxon>Bacteria</taxon>
        <taxon>Bacillati</taxon>
        <taxon>Actinomycetota</taxon>
        <taxon>Actinomycetes</taxon>
        <taxon>Micromonosporales</taxon>
        <taxon>Micromonosporaceae</taxon>
        <taxon>Micromonospora</taxon>
    </lineage>
</organism>
<evidence type="ECO:0000313" key="2">
    <source>
        <dbReference type="EMBL" id="KXK63761.1"/>
    </source>
</evidence>
<feature type="compositionally biased region" description="Basic residues" evidence="1">
    <location>
        <begin position="158"/>
        <end position="171"/>
    </location>
</feature>
<dbReference type="EMBL" id="LRQV01000002">
    <property type="protein sequence ID" value="KXK63761.1"/>
    <property type="molecule type" value="Genomic_DNA"/>
</dbReference>
<sequence>MTDELAGRSTTPLVDEAMKKAAVAWVNVPGGPAYAVWCLPLEGALFVVSGPGEQRAPGLADADRAEVTLRGDHGGRIVTWPARVTRVRPGTDAWETAAPLVAAKRLNAPGPTADLVARWAAEGCALSRLSPEGEPVAGDALPDGSLAEPPRDAPPVRATRRPFRLHRVRRR</sequence>
<comment type="caution">
    <text evidence="2">The sequence shown here is derived from an EMBL/GenBank/DDBJ whole genome shotgun (WGS) entry which is preliminary data.</text>
</comment>
<accession>A0A136PZ84</accession>
<dbReference type="AlphaFoldDB" id="A0A136PZ84"/>
<evidence type="ECO:0008006" key="4">
    <source>
        <dbReference type="Google" id="ProtNLM"/>
    </source>
</evidence>
<proteinExistence type="predicted"/>
<evidence type="ECO:0000256" key="1">
    <source>
        <dbReference type="SAM" id="MobiDB-lite"/>
    </source>
</evidence>
<dbReference type="OrthoDB" id="3687464at2"/>